<evidence type="ECO:0000313" key="3">
    <source>
        <dbReference type="Proteomes" id="UP000541154"/>
    </source>
</evidence>
<feature type="region of interest" description="Disordered" evidence="1">
    <location>
        <begin position="230"/>
        <end position="262"/>
    </location>
</feature>
<feature type="compositionally biased region" description="Acidic residues" evidence="1">
    <location>
        <begin position="151"/>
        <end position="166"/>
    </location>
</feature>
<dbReference type="AlphaFoldDB" id="A0A8H6A6X1"/>
<proteinExistence type="predicted"/>
<feature type="region of interest" description="Disordered" evidence="1">
    <location>
        <begin position="104"/>
        <end position="193"/>
    </location>
</feature>
<dbReference type="EMBL" id="SPNV01000088">
    <property type="protein sequence ID" value="KAF5861852.1"/>
    <property type="molecule type" value="Genomic_DNA"/>
</dbReference>
<feature type="compositionally biased region" description="Basic and acidic residues" evidence="1">
    <location>
        <begin position="114"/>
        <end position="124"/>
    </location>
</feature>
<gene>
    <name evidence="2" type="ORF">ETB97_012403</name>
</gene>
<protein>
    <submittedName>
        <fullName evidence="2">Uncharacterized protein</fullName>
    </submittedName>
</protein>
<accession>A0A8H6A6X1</accession>
<reference evidence="2 3" key="1">
    <citation type="submission" date="2019-04" db="EMBL/GenBank/DDBJ databases">
        <title>Aspergillus burnettii sp. nov., novel species from soil in southeast Queensland.</title>
        <authorList>
            <person name="Gilchrist C.L.M."/>
            <person name="Pitt J.I."/>
            <person name="Lange L."/>
            <person name="Lacey H.J."/>
            <person name="Vuong D."/>
            <person name="Midgley D.J."/>
            <person name="Greenfield P."/>
            <person name="Bradbury M."/>
            <person name="Lacey E."/>
            <person name="Busk P.K."/>
            <person name="Pilgaard B."/>
            <person name="Chooi Y.H."/>
            <person name="Piggott A.M."/>
        </authorList>
    </citation>
    <scope>NUCLEOTIDE SEQUENCE [LARGE SCALE GENOMIC DNA]</scope>
    <source>
        <strain evidence="2 3">FRR 5400</strain>
    </source>
</reference>
<feature type="region of interest" description="Disordered" evidence="1">
    <location>
        <begin position="1"/>
        <end position="88"/>
    </location>
</feature>
<sequence length="301" mass="32907">MSILSEVFRSCLQGRRRQKQNHKKGESPPAVPPKDTTPYPYSAGEKKHELMKKPSIRVVERDEMEQPDAGGECRCGGRVDEEGEGEMAAKVSEDTIVAVEGETGFEVKGGCQDPEDHDKGDKIKVSQPQRKNTTTITANKLPEVKSRMIEDIPEETETEIEPEDADSPANGKEKDEAEANSTIPSKDEKGMPAWRLSRRKSLIEIINLLQATAAAAPKLSHIRLPVVPPKSTLRSRGSAVSLASTASSATVTGEEPPNPKKERRMGAVVFPGVRFGTRKWTDETATMAATMTTGKEKPLFC</sequence>
<evidence type="ECO:0000313" key="2">
    <source>
        <dbReference type="EMBL" id="KAF5861852.1"/>
    </source>
</evidence>
<feature type="compositionally biased region" description="Low complexity" evidence="1">
    <location>
        <begin position="238"/>
        <end position="252"/>
    </location>
</feature>
<name>A0A8H6A6X1_PETAA</name>
<comment type="caution">
    <text evidence="2">The sequence shown here is derived from an EMBL/GenBank/DDBJ whole genome shotgun (WGS) entry which is preliminary data.</text>
</comment>
<evidence type="ECO:0000256" key="1">
    <source>
        <dbReference type="SAM" id="MobiDB-lite"/>
    </source>
</evidence>
<feature type="compositionally biased region" description="Polar residues" evidence="1">
    <location>
        <begin position="126"/>
        <end position="138"/>
    </location>
</feature>
<keyword evidence="3" id="KW-1185">Reference proteome</keyword>
<dbReference type="Proteomes" id="UP000541154">
    <property type="component" value="Unassembled WGS sequence"/>
</dbReference>
<organism evidence="2 3">
    <name type="scientific">Petromyces alliaceus</name>
    <name type="common">Aspergillus alliaceus</name>
    <dbReference type="NCBI Taxonomy" id="209559"/>
    <lineage>
        <taxon>Eukaryota</taxon>
        <taxon>Fungi</taxon>
        <taxon>Dikarya</taxon>
        <taxon>Ascomycota</taxon>
        <taxon>Pezizomycotina</taxon>
        <taxon>Eurotiomycetes</taxon>
        <taxon>Eurotiomycetidae</taxon>
        <taxon>Eurotiales</taxon>
        <taxon>Aspergillaceae</taxon>
        <taxon>Aspergillus</taxon>
        <taxon>Aspergillus subgen. Circumdati</taxon>
    </lineage>
</organism>